<evidence type="ECO:0000259" key="2">
    <source>
        <dbReference type="Pfam" id="PF20232"/>
    </source>
</evidence>
<reference evidence="3" key="1">
    <citation type="submission" date="2018-06" db="EMBL/GenBank/DDBJ databases">
        <authorList>
            <person name="Zhirakovskaya E."/>
        </authorList>
    </citation>
    <scope>NUCLEOTIDE SEQUENCE</scope>
</reference>
<feature type="region of interest" description="Disordered" evidence="1">
    <location>
        <begin position="176"/>
        <end position="199"/>
    </location>
</feature>
<dbReference type="EMBL" id="UOFR01000028">
    <property type="protein sequence ID" value="VAW94492.1"/>
    <property type="molecule type" value="Genomic_DNA"/>
</dbReference>
<feature type="compositionally biased region" description="Basic residues" evidence="1">
    <location>
        <begin position="177"/>
        <end position="199"/>
    </location>
</feature>
<dbReference type="InterPro" id="IPR046883">
    <property type="entry name" value="T6SS_FHA_C"/>
</dbReference>
<evidence type="ECO:0000313" key="3">
    <source>
        <dbReference type="EMBL" id="VAW94492.1"/>
    </source>
</evidence>
<accession>A0A3B1A430</accession>
<gene>
    <name evidence="3" type="ORF">MNBD_GAMMA21-2141</name>
</gene>
<proteinExistence type="predicted"/>
<dbReference type="AlphaFoldDB" id="A0A3B1A430"/>
<feature type="compositionally biased region" description="Polar residues" evidence="1">
    <location>
        <begin position="1"/>
        <end position="19"/>
    </location>
</feature>
<protein>
    <recommendedName>
        <fullName evidence="2">Type VI secretion system FHA domain-containing protein</fullName>
    </recommendedName>
</protein>
<evidence type="ECO:0000256" key="1">
    <source>
        <dbReference type="SAM" id="MobiDB-lite"/>
    </source>
</evidence>
<dbReference type="Pfam" id="PF20232">
    <property type="entry name" value="T6SS_FHA_C"/>
    <property type="match status" value="1"/>
</dbReference>
<organism evidence="3">
    <name type="scientific">hydrothermal vent metagenome</name>
    <dbReference type="NCBI Taxonomy" id="652676"/>
    <lineage>
        <taxon>unclassified sequences</taxon>
        <taxon>metagenomes</taxon>
        <taxon>ecological metagenomes</taxon>
    </lineage>
</organism>
<feature type="domain" description="Type VI secretion system FHA" evidence="2">
    <location>
        <begin position="87"/>
        <end position="174"/>
    </location>
</feature>
<sequence>MNNSTGKVTDFASSSAVSTSKRRGKDDERRERKLAFTRSLVHGIARLIEGQRQFADEFGLSHSRVFPNSFEALEGQTPTQLAISLFSADWKSITDLENMFQDMIMHQVALFSALDGIAKETLNQMGDEGLSDGRSKVNDARSWRLHKERLQELLENDTLRFDSVIAPGFVDNYVKTRERRHKSDRKAKRSKKLKSGKVA</sequence>
<name>A0A3B1A430_9ZZZZ</name>
<feature type="region of interest" description="Disordered" evidence="1">
    <location>
        <begin position="1"/>
        <end position="30"/>
    </location>
</feature>